<dbReference type="Proteomes" id="UP000198866">
    <property type="component" value="Unassembled WGS sequence"/>
</dbReference>
<dbReference type="PANTHER" id="PTHR11717:SF31">
    <property type="entry name" value="LOW MOLECULAR WEIGHT PROTEIN-TYROSINE-PHOSPHATASE ETP-RELATED"/>
    <property type="match status" value="1"/>
</dbReference>
<dbReference type="AlphaFoldDB" id="A0A1H7E4H7"/>
<evidence type="ECO:0000256" key="1">
    <source>
        <dbReference type="ARBA" id="ARBA00013064"/>
    </source>
</evidence>
<evidence type="ECO:0000313" key="5">
    <source>
        <dbReference type="Proteomes" id="UP000198866"/>
    </source>
</evidence>
<dbReference type="Gene3D" id="3.40.50.2300">
    <property type="match status" value="1"/>
</dbReference>
<proteinExistence type="predicted"/>
<keyword evidence="5" id="KW-1185">Reference proteome</keyword>
<organism evidence="4 5">
    <name type="scientific">Paraburkholderia diazotrophica</name>
    <dbReference type="NCBI Taxonomy" id="667676"/>
    <lineage>
        <taxon>Bacteria</taxon>
        <taxon>Pseudomonadati</taxon>
        <taxon>Pseudomonadota</taxon>
        <taxon>Betaproteobacteria</taxon>
        <taxon>Burkholderiales</taxon>
        <taxon>Burkholderiaceae</taxon>
        <taxon>Paraburkholderia</taxon>
    </lineage>
</organism>
<accession>A0A1H7E4H7</accession>
<dbReference type="SUPFAM" id="SSF52788">
    <property type="entry name" value="Phosphotyrosine protein phosphatases I"/>
    <property type="match status" value="1"/>
</dbReference>
<sequence>MAAALLGQRLPGAIVRSAGLAAVVGEPAVSEVIALLALRGIDLFSHRAVQVTRSMCDEADLILVMSRAQRHSLHDVFPHTRGKVFLLGDGGDVADPYGQSDAHFNASFDVIDRSIEQWARRLESESSVQPTVTDRRIGCTPHAIDHSAARAEAGA</sequence>
<reference evidence="5" key="1">
    <citation type="submission" date="2016-10" db="EMBL/GenBank/DDBJ databases">
        <authorList>
            <person name="Varghese N."/>
            <person name="Submissions S."/>
        </authorList>
    </citation>
    <scope>NUCLEOTIDE SEQUENCE [LARGE SCALE GENOMIC DNA]</scope>
    <source>
        <strain evidence="5">LMG 26031</strain>
    </source>
</reference>
<protein>
    <recommendedName>
        <fullName evidence="1">protein-tyrosine-phosphatase</fullName>
        <ecNumber evidence="1">3.1.3.48</ecNumber>
    </recommendedName>
</protein>
<dbReference type="EMBL" id="FNYE01000037">
    <property type="protein sequence ID" value="SEK06952.1"/>
    <property type="molecule type" value="Genomic_DNA"/>
</dbReference>
<dbReference type="SMART" id="SM00226">
    <property type="entry name" value="LMWPc"/>
    <property type="match status" value="1"/>
</dbReference>
<evidence type="ECO:0000256" key="2">
    <source>
        <dbReference type="ARBA" id="ARBA00051722"/>
    </source>
</evidence>
<dbReference type="InterPro" id="IPR050438">
    <property type="entry name" value="LMW_PTPase"/>
</dbReference>
<dbReference type="GO" id="GO:0004725">
    <property type="term" value="F:protein tyrosine phosphatase activity"/>
    <property type="evidence" value="ECO:0007669"/>
    <property type="project" value="UniProtKB-EC"/>
</dbReference>
<dbReference type="InterPro" id="IPR036196">
    <property type="entry name" value="Ptyr_pPase_sf"/>
</dbReference>
<gene>
    <name evidence="4" type="ORF">SAMN05192539_103758</name>
</gene>
<dbReference type="InterPro" id="IPR023485">
    <property type="entry name" value="Ptyr_pPase"/>
</dbReference>
<feature type="domain" description="Phosphotyrosine protein phosphatase I" evidence="3">
    <location>
        <begin position="1"/>
        <end position="121"/>
    </location>
</feature>
<dbReference type="STRING" id="667676.SAMN05192539_103758"/>
<evidence type="ECO:0000259" key="3">
    <source>
        <dbReference type="SMART" id="SM00226"/>
    </source>
</evidence>
<dbReference type="EC" id="3.1.3.48" evidence="1"/>
<evidence type="ECO:0000313" key="4">
    <source>
        <dbReference type="EMBL" id="SEK06952.1"/>
    </source>
</evidence>
<dbReference type="Pfam" id="PF01451">
    <property type="entry name" value="LMWPc"/>
    <property type="match status" value="1"/>
</dbReference>
<comment type="catalytic activity">
    <reaction evidence="2">
        <text>O-phospho-L-tyrosyl-[protein] + H2O = L-tyrosyl-[protein] + phosphate</text>
        <dbReference type="Rhea" id="RHEA:10684"/>
        <dbReference type="Rhea" id="RHEA-COMP:10136"/>
        <dbReference type="Rhea" id="RHEA-COMP:20101"/>
        <dbReference type="ChEBI" id="CHEBI:15377"/>
        <dbReference type="ChEBI" id="CHEBI:43474"/>
        <dbReference type="ChEBI" id="CHEBI:46858"/>
        <dbReference type="ChEBI" id="CHEBI:61978"/>
        <dbReference type="EC" id="3.1.3.48"/>
    </reaction>
</comment>
<name>A0A1H7E4H7_9BURK</name>
<dbReference type="PANTHER" id="PTHR11717">
    <property type="entry name" value="LOW MOLECULAR WEIGHT PROTEIN TYROSINE PHOSPHATASE"/>
    <property type="match status" value="1"/>
</dbReference>